<proteinExistence type="inferred from homology"/>
<feature type="domain" description="UspA" evidence="2">
    <location>
        <begin position="1"/>
        <end position="139"/>
    </location>
</feature>
<protein>
    <submittedName>
        <fullName evidence="3">Universal stress protein</fullName>
    </submittedName>
</protein>
<name>A0ABS3WTU5_9ACTN</name>
<dbReference type="Pfam" id="PF00582">
    <property type="entry name" value="Usp"/>
    <property type="match status" value="2"/>
</dbReference>
<dbReference type="RefSeq" id="WP_209265266.1">
    <property type="nucleotide sequence ID" value="NZ_JAFFZN010000010.1"/>
</dbReference>
<gene>
    <name evidence="3" type="ORF">JW592_13460</name>
</gene>
<organism evidence="3 4">
    <name type="scientific">Streptomyces spirodelae</name>
    <dbReference type="NCBI Taxonomy" id="2812904"/>
    <lineage>
        <taxon>Bacteria</taxon>
        <taxon>Bacillati</taxon>
        <taxon>Actinomycetota</taxon>
        <taxon>Actinomycetes</taxon>
        <taxon>Kitasatosporales</taxon>
        <taxon>Streptomycetaceae</taxon>
        <taxon>Streptomyces</taxon>
    </lineage>
</organism>
<dbReference type="SUPFAM" id="SSF52402">
    <property type="entry name" value="Adenine nucleotide alpha hydrolases-like"/>
    <property type="match status" value="2"/>
</dbReference>
<feature type="domain" description="UspA" evidence="2">
    <location>
        <begin position="162"/>
        <end position="298"/>
    </location>
</feature>
<dbReference type="EMBL" id="JAFFZN010000010">
    <property type="protein sequence ID" value="MBO8186459.1"/>
    <property type="molecule type" value="Genomic_DNA"/>
</dbReference>
<dbReference type="PRINTS" id="PR01438">
    <property type="entry name" value="UNVRSLSTRESS"/>
</dbReference>
<evidence type="ECO:0000313" key="4">
    <source>
        <dbReference type="Proteomes" id="UP001518976"/>
    </source>
</evidence>
<comment type="similarity">
    <text evidence="1">Belongs to the universal stress protein A family.</text>
</comment>
<dbReference type="InterPro" id="IPR006016">
    <property type="entry name" value="UspA"/>
</dbReference>
<dbReference type="InterPro" id="IPR006015">
    <property type="entry name" value="Universal_stress_UspA"/>
</dbReference>
<evidence type="ECO:0000259" key="2">
    <source>
        <dbReference type="Pfam" id="PF00582"/>
    </source>
</evidence>
<dbReference type="PANTHER" id="PTHR46268">
    <property type="entry name" value="STRESS RESPONSE PROTEIN NHAX"/>
    <property type="match status" value="1"/>
</dbReference>
<dbReference type="Proteomes" id="UP001518976">
    <property type="component" value="Unassembled WGS sequence"/>
</dbReference>
<dbReference type="PANTHER" id="PTHR46268:SF6">
    <property type="entry name" value="UNIVERSAL STRESS PROTEIN UP12"/>
    <property type="match status" value="1"/>
</dbReference>
<dbReference type="InterPro" id="IPR014729">
    <property type="entry name" value="Rossmann-like_a/b/a_fold"/>
</dbReference>
<dbReference type="Gene3D" id="3.40.50.620">
    <property type="entry name" value="HUPs"/>
    <property type="match status" value="2"/>
</dbReference>
<evidence type="ECO:0000256" key="1">
    <source>
        <dbReference type="ARBA" id="ARBA00008791"/>
    </source>
</evidence>
<comment type="caution">
    <text evidence="3">The sequence shown here is derived from an EMBL/GenBank/DDBJ whole genome shotgun (WGS) entry which is preliminary data.</text>
</comment>
<reference evidence="3 4" key="1">
    <citation type="submission" date="2021-02" db="EMBL/GenBank/DDBJ databases">
        <title>Streptomyces spirodelae sp. nov., isolated from duckweed.</title>
        <authorList>
            <person name="Saimee Y."/>
            <person name="Duangmal K."/>
        </authorList>
    </citation>
    <scope>NUCLEOTIDE SEQUENCE [LARGE SCALE GENOMIC DNA]</scope>
    <source>
        <strain evidence="3 4">DW4-2</strain>
    </source>
</reference>
<keyword evidence="4" id="KW-1185">Reference proteome</keyword>
<evidence type="ECO:0000313" key="3">
    <source>
        <dbReference type="EMBL" id="MBO8186459.1"/>
    </source>
</evidence>
<accession>A0ABS3WTU5</accession>
<sequence>MTRSITVGLDGSPQSRAAAEWAAREAELRGLAVRLVQVREPVPEPMAQLPLRGTETHQRWTERIGREAAEGLRLRHPGVRVTVERLSGRRPAEALVRAARDDELLVLGSRGLSGVGGFLAGSVGLAVVASAERPVVLVRAGEQNTDGREEPADVRAAAASRRPVLLGLDIGGPDPDLIEFAFEEAARRKAPLRVLYGCNLPAFYGYAMAPVAEVSGMMAQSNTDALNEALRPWRQKYPDVETTAESRFGSPSFLMVEAAREASLVVVGRRIRRASVGTRIGSVTHALLHHATVPVAVVAHD</sequence>